<organism evidence="1">
    <name type="scientific">marine sediment metagenome</name>
    <dbReference type="NCBI Taxonomy" id="412755"/>
    <lineage>
        <taxon>unclassified sequences</taxon>
        <taxon>metagenomes</taxon>
        <taxon>ecological metagenomes</taxon>
    </lineage>
</organism>
<comment type="caution">
    <text evidence="1">The sequence shown here is derived from an EMBL/GenBank/DDBJ whole genome shotgun (WGS) entry which is preliminary data.</text>
</comment>
<evidence type="ECO:0000313" key="1">
    <source>
        <dbReference type="EMBL" id="KKK52704.1"/>
    </source>
</evidence>
<sequence length="156" mass="16924">GHHQTGDEEVSMRSAIISHLSADAAVLAIVTSTAGPKIFPQVAPTSAAPPYITISKVSSFHARHLTAAEGVANPRYQIDSWATTSDAADALFETVREALDHFYGGMGQNQHTETVQGAFLEGEFDGFETPRGANQVDIFRVISEWSFWHTETVPTH</sequence>
<gene>
    <name evidence="1" type="ORF">LCGC14_3102250</name>
</gene>
<reference evidence="1" key="1">
    <citation type="journal article" date="2015" name="Nature">
        <title>Complex archaea that bridge the gap between prokaryotes and eukaryotes.</title>
        <authorList>
            <person name="Spang A."/>
            <person name="Saw J.H."/>
            <person name="Jorgensen S.L."/>
            <person name="Zaremba-Niedzwiedzka K."/>
            <person name="Martijn J."/>
            <person name="Lind A.E."/>
            <person name="van Eijk R."/>
            <person name="Schleper C."/>
            <person name="Guy L."/>
            <person name="Ettema T.J."/>
        </authorList>
    </citation>
    <scope>NUCLEOTIDE SEQUENCE</scope>
</reference>
<dbReference type="EMBL" id="LAZR01066888">
    <property type="protein sequence ID" value="KKK52704.1"/>
    <property type="molecule type" value="Genomic_DNA"/>
</dbReference>
<accession>A0A0F8YEX6</accession>
<dbReference type="InterPro" id="IPR053745">
    <property type="entry name" value="Viral_Tail_Comp_sf"/>
</dbReference>
<protein>
    <submittedName>
        <fullName evidence="1">Uncharacterized protein</fullName>
    </submittedName>
</protein>
<dbReference type="AlphaFoldDB" id="A0A0F8YEX6"/>
<name>A0A0F8YEX6_9ZZZZ</name>
<dbReference type="Gene3D" id="3.30.2000.30">
    <property type="match status" value="1"/>
</dbReference>
<feature type="non-terminal residue" evidence="1">
    <location>
        <position position="1"/>
    </location>
</feature>
<dbReference type="InterPro" id="IPR021508">
    <property type="entry name" value="Gp17-like"/>
</dbReference>
<dbReference type="Pfam" id="PF11367">
    <property type="entry name" value="Tail_completion_gp17"/>
    <property type="match status" value="1"/>
</dbReference>
<proteinExistence type="predicted"/>